<dbReference type="AlphaFoldDB" id="A0A6I8UVL0"/>
<protein>
    <submittedName>
        <fullName evidence="6">Zingipain-2</fullName>
    </submittedName>
</protein>
<keyword evidence="2" id="KW-0732">Signal</keyword>
<dbReference type="PANTHER" id="PTHR12411">
    <property type="entry name" value="CYSTEINE PROTEASE FAMILY C1-RELATED"/>
    <property type="match status" value="1"/>
</dbReference>
<feature type="domain" description="Cathepsin propeptide inhibitor" evidence="4">
    <location>
        <begin position="28"/>
        <end position="88"/>
    </location>
</feature>
<dbReference type="Proteomes" id="UP000001819">
    <property type="component" value="Chromosome 3"/>
</dbReference>
<evidence type="ECO:0000259" key="4">
    <source>
        <dbReference type="SMART" id="SM00848"/>
    </source>
</evidence>
<reference evidence="5" key="1">
    <citation type="submission" date="2024-06" db="UniProtKB">
        <authorList>
            <consortium name="RefSeq"/>
        </authorList>
    </citation>
    <scope>NUCLEOTIDE SEQUENCE [LARGE SCALE GENOMIC DNA]</scope>
    <source>
        <strain evidence="5">MV2-25</strain>
    </source>
</reference>
<dbReference type="Pfam" id="PF00112">
    <property type="entry name" value="Peptidase_C1"/>
    <property type="match status" value="1"/>
</dbReference>
<feature type="domain" description="Peptidase C1A papain C-terminal" evidence="3">
    <location>
        <begin position="112"/>
        <end position="334"/>
    </location>
</feature>
<dbReference type="InterPro" id="IPR013128">
    <property type="entry name" value="Peptidase_C1A"/>
</dbReference>
<dbReference type="GO" id="GO:0008234">
    <property type="term" value="F:cysteine-type peptidase activity"/>
    <property type="evidence" value="ECO:0007669"/>
    <property type="project" value="InterPro"/>
</dbReference>
<evidence type="ECO:0000256" key="2">
    <source>
        <dbReference type="SAM" id="SignalP"/>
    </source>
</evidence>
<name>A0A6I8UVL0_DROPS</name>
<dbReference type="SMART" id="SM00645">
    <property type="entry name" value="Pept_C1"/>
    <property type="match status" value="1"/>
</dbReference>
<dbReference type="InterPro" id="IPR039417">
    <property type="entry name" value="Peptidase_C1A_papain-like"/>
</dbReference>
<dbReference type="RefSeq" id="XP_001361604.2">
    <property type="nucleotide sequence ID" value="XM_001361567.4"/>
</dbReference>
<dbReference type="InterPro" id="IPR038765">
    <property type="entry name" value="Papain-like_cys_pep_sf"/>
</dbReference>
<sequence length="335" mass="36128">MLKLVLCFVLLAAGAGWAFNHGQDLADFEAYVAKYSKTYPTASARSFANYYFIYNRNQVTQNNAQADRNRTTYREAVNQFSDIRLVQFAALLPKAVYPTVSNAVPPVATQAPAAEYDIVADLGMTITVEDQGVNCSSSWAYAAAKAVEIMNAVGSGNLSPQSLSAQQLIDCAGMGAGCSTQAPQSAFDYLTQYSLLYPSEDYPNTPALKQQGMCLPAPSVGVGVQLTSYSVLADGDDTALMRYVSNDIPVVVEYNPATFGFMQYSSGVYQPPTRPATAASSQFLVVVGYGFDAATNLNYWKCLNSFGTGWGEQGYIRIVRSASQPITKNAIFPNS</sequence>
<dbReference type="KEGG" id="dpo:4805156"/>
<dbReference type="InterPro" id="IPR000668">
    <property type="entry name" value="Peptidase_C1A_C"/>
</dbReference>
<feature type="chain" id="PRO_5026138706" evidence="2">
    <location>
        <begin position="19"/>
        <end position="335"/>
    </location>
</feature>
<dbReference type="SMART" id="SM00848">
    <property type="entry name" value="Inhibitor_I29"/>
    <property type="match status" value="1"/>
</dbReference>
<evidence type="ECO:0000313" key="5">
    <source>
        <dbReference type="Proteomes" id="UP000001819"/>
    </source>
</evidence>
<gene>
    <name evidence="6" type="primary">LOC4805156</name>
</gene>
<dbReference type="Gene3D" id="3.90.70.10">
    <property type="entry name" value="Cysteine proteinases"/>
    <property type="match status" value="1"/>
</dbReference>
<reference evidence="6" key="2">
    <citation type="submission" date="2025-08" db="UniProtKB">
        <authorList>
            <consortium name="RefSeq"/>
        </authorList>
    </citation>
    <scope>IDENTIFICATION</scope>
    <source>
        <strain evidence="6">MV-25-SWS-2005</strain>
        <tissue evidence="6">Whole body</tissue>
    </source>
</reference>
<dbReference type="InParanoid" id="A0A6I8UVL0"/>
<evidence type="ECO:0000259" key="3">
    <source>
        <dbReference type="SMART" id="SM00645"/>
    </source>
</evidence>
<comment type="similarity">
    <text evidence="1">Belongs to the peptidase C1 family.</text>
</comment>
<dbReference type="SUPFAM" id="SSF54001">
    <property type="entry name" value="Cysteine proteinases"/>
    <property type="match status" value="1"/>
</dbReference>
<evidence type="ECO:0000256" key="1">
    <source>
        <dbReference type="ARBA" id="ARBA00008455"/>
    </source>
</evidence>
<evidence type="ECO:0000313" key="6">
    <source>
        <dbReference type="RefSeq" id="XP_001361604.2"/>
    </source>
</evidence>
<feature type="signal peptide" evidence="2">
    <location>
        <begin position="1"/>
        <end position="18"/>
    </location>
</feature>
<keyword evidence="5" id="KW-1185">Reference proteome</keyword>
<organism evidence="5 6">
    <name type="scientific">Drosophila pseudoobscura pseudoobscura</name>
    <name type="common">Fruit fly</name>
    <dbReference type="NCBI Taxonomy" id="46245"/>
    <lineage>
        <taxon>Eukaryota</taxon>
        <taxon>Metazoa</taxon>
        <taxon>Ecdysozoa</taxon>
        <taxon>Arthropoda</taxon>
        <taxon>Hexapoda</taxon>
        <taxon>Insecta</taxon>
        <taxon>Pterygota</taxon>
        <taxon>Neoptera</taxon>
        <taxon>Endopterygota</taxon>
        <taxon>Diptera</taxon>
        <taxon>Brachycera</taxon>
        <taxon>Muscomorpha</taxon>
        <taxon>Ephydroidea</taxon>
        <taxon>Drosophilidae</taxon>
        <taxon>Drosophila</taxon>
        <taxon>Sophophora</taxon>
    </lineage>
</organism>
<dbReference type="CDD" id="cd02248">
    <property type="entry name" value="Peptidase_C1A"/>
    <property type="match status" value="1"/>
</dbReference>
<dbReference type="InterPro" id="IPR013201">
    <property type="entry name" value="Prot_inhib_I29"/>
</dbReference>
<dbReference type="GO" id="GO:0006508">
    <property type="term" value="P:proteolysis"/>
    <property type="evidence" value="ECO:0007669"/>
    <property type="project" value="InterPro"/>
</dbReference>
<accession>A0A6I8UVL0</accession>
<proteinExistence type="inferred from homology"/>